<comment type="caution">
    <text evidence="2">The sequence shown here is derived from an EMBL/GenBank/DDBJ whole genome shotgun (WGS) entry which is preliminary data.</text>
</comment>
<evidence type="ECO:0000259" key="1">
    <source>
        <dbReference type="Pfam" id="PF20700"/>
    </source>
</evidence>
<dbReference type="AlphaFoldDB" id="A0A8X6SJV1"/>
<name>A0A8X6SJV1_TRICX</name>
<proteinExistence type="predicted"/>
<keyword evidence="3" id="KW-1185">Reference proteome</keyword>
<accession>A0A8X6SJV1</accession>
<dbReference type="Pfam" id="PF20700">
    <property type="entry name" value="Mutator"/>
    <property type="match status" value="1"/>
</dbReference>
<dbReference type="InterPro" id="IPR049012">
    <property type="entry name" value="Mutator_transp_dom"/>
</dbReference>
<dbReference type="EMBL" id="BMAU01021315">
    <property type="protein sequence ID" value="GFY12555.1"/>
    <property type="molecule type" value="Genomic_DNA"/>
</dbReference>
<gene>
    <name evidence="2" type="ORF">TNCV_2447461</name>
</gene>
<feature type="domain" description="Mutator-like transposase" evidence="1">
    <location>
        <begin position="6"/>
        <end position="69"/>
    </location>
</feature>
<sequence length="225" mass="25925">MYGIDSVIKYECIEHAKKTVVSRLQKLKKSTKGCGGKSKLTEKFINTLQNYFGIAIRTRGQQNSSTETRVWKELTEEHRATQKTVSGRRKVTSACDDKHLVRMTMNARAVSSRQLAARWYTVTSVIMSATSIHQGLSSRVHYRTQYWPNTRSYADMYILSSKQPPHFAICSNLKIRDISPIEQVWDLVSQHLARDSSTYRFKRRDLGEHTNKMELFSTSRHSTSV</sequence>
<organism evidence="2 3">
    <name type="scientific">Trichonephila clavipes</name>
    <name type="common">Golden silk orbweaver</name>
    <name type="synonym">Nephila clavipes</name>
    <dbReference type="NCBI Taxonomy" id="2585209"/>
    <lineage>
        <taxon>Eukaryota</taxon>
        <taxon>Metazoa</taxon>
        <taxon>Ecdysozoa</taxon>
        <taxon>Arthropoda</taxon>
        <taxon>Chelicerata</taxon>
        <taxon>Arachnida</taxon>
        <taxon>Araneae</taxon>
        <taxon>Araneomorphae</taxon>
        <taxon>Entelegynae</taxon>
        <taxon>Araneoidea</taxon>
        <taxon>Nephilidae</taxon>
        <taxon>Trichonephila</taxon>
    </lineage>
</organism>
<evidence type="ECO:0000313" key="3">
    <source>
        <dbReference type="Proteomes" id="UP000887159"/>
    </source>
</evidence>
<dbReference type="Proteomes" id="UP000887159">
    <property type="component" value="Unassembled WGS sequence"/>
</dbReference>
<evidence type="ECO:0000313" key="2">
    <source>
        <dbReference type="EMBL" id="GFY12555.1"/>
    </source>
</evidence>
<protein>
    <recommendedName>
        <fullName evidence="1">Mutator-like transposase domain-containing protein</fullName>
    </recommendedName>
</protein>
<reference evidence="2" key="1">
    <citation type="submission" date="2020-08" db="EMBL/GenBank/DDBJ databases">
        <title>Multicomponent nature underlies the extraordinary mechanical properties of spider dragline silk.</title>
        <authorList>
            <person name="Kono N."/>
            <person name="Nakamura H."/>
            <person name="Mori M."/>
            <person name="Yoshida Y."/>
            <person name="Ohtoshi R."/>
            <person name="Malay A.D."/>
            <person name="Moran D.A.P."/>
            <person name="Tomita M."/>
            <person name="Numata K."/>
            <person name="Arakawa K."/>
        </authorList>
    </citation>
    <scope>NUCLEOTIDE SEQUENCE</scope>
</reference>